<evidence type="ECO:0000256" key="3">
    <source>
        <dbReference type="ARBA" id="ARBA00022552"/>
    </source>
</evidence>
<evidence type="ECO:0000256" key="1">
    <source>
        <dbReference type="ARBA" id="ARBA00004496"/>
    </source>
</evidence>
<dbReference type="SUPFAM" id="SSF53335">
    <property type="entry name" value="S-adenosyl-L-methionine-dependent methyltransferases"/>
    <property type="match status" value="1"/>
</dbReference>
<feature type="domain" description="PUA" evidence="9">
    <location>
        <begin position="4"/>
        <end position="89"/>
    </location>
</feature>
<dbReference type="SMART" id="SM00359">
    <property type="entry name" value="PUA"/>
    <property type="match status" value="1"/>
</dbReference>
<dbReference type="InterPro" id="IPR019614">
    <property type="entry name" value="SAM-dep_methyl-trfase"/>
</dbReference>
<keyword evidence="11" id="KW-1185">Reference proteome</keyword>
<dbReference type="Pfam" id="PF17785">
    <property type="entry name" value="PUA_3"/>
    <property type="match status" value="1"/>
</dbReference>
<dbReference type="InterPro" id="IPR002478">
    <property type="entry name" value="PUA"/>
</dbReference>
<dbReference type="PROSITE" id="PS50890">
    <property type="entry name" value="PUA"/>
    <property type="match status" value="1"/>
</dbReference>
<evidence type="ECO:0000313" key="10">
    <source>
        <dbReference type="EMBL" id="CAI8035002.1"/>
    </source>
</evidence>
<dbReference type="InterPro" id="IPR041532">
    <property type="entry name" value="RlmI-like_PUA"/>
</dbReference>
<keyword evidence="2" id="KW-0963">Cytoplasm</keyword>
<dbReference type="Gene3D" id="2.30.130.10">
    <property type="entry name" value="PUA domain"/>
    <property type="match status" value="1"/>
</dbReference>
<evidence type="ECO:0000256" key="5">
    <source>
        <dbReference type="ARBA" id="ARBA00022679"/>
    </source>
</evidence>
<evidence type="ECO:0000256" key="6">
    <source>
        <dbReference type="ARBA" id="ARBA00022691"/>
    </source>
</evidence>
<keyword evidence="4 10" id="KW-0489">Methyltransferase</keyword>
<dbReference type="EMBL" id="CASHTH010002766">
    <property type="protein sequence ID" value="CAI8035002.1"/>
    <property type="molecule type" value="Genomic_DNA"/>
</dbReference>
<dbReference type="CDD" id="cd11572">
    <property type="entry name" value="RlmI_M_like"/>
    <property type="match status" value="1"/>
</dbReference>
<dbReference type="InterPro" id="IPR029063">
    <property type="entry name" value="SAM-dependent_MTases_sf"/>
</dbReference>
<sequence>MPQPRLILRKGREQRQLQGHPWVYEGEIARVKGTPRDGGVADCHSHDDVFLGRGYFNSRSKIRLRVLTRHIAEDIDDALLRRRLVTALGRRRRLYPEATSLRLVHSEGDGLPGLTVDRYGPALVLQYASMGLDRRRETIERLLQELTGLDRLYARNDLAPRRLDGLELGKGFVAAPFETTVSIEMHQVTLEVDVAGGHKTGFYLDQADNYLALGALAPTAGTVLDAFCYTGAFSLHAAAAGAGEVLGVDSSTPTLEQARRNAELNGLGDRCQFESGNVFNRLRHLQRQGRRFDVVVLDPPAFTHQRGAVDKALDGYKEINLQALKLLRQGGVLLTFSCSHHISRERFEAMVQEAARDARRQLIVRQRLGQAAHHPEVMAIPETSYLKGFAVESWVRPIDPPAADCV</sequence>
<dbReference type="GO" id="GO:0006364">
    <property type="term" value="P:rRNA processing"/>
    <property type="evidence" value="ECO:0007669"/>
    <property type="project" value="UniProtKB-KW"/>
</dbReference>
<accession>A0AA35STE2</accession>
<dbReference type="PANTHER" id="PTHR42873:SF1">
    <property type="entry name" value="S-ADENOSYLMETHIONINE-DEPENDENT METHYLTRANSFERASE DOMAIN-CONTAINING PROTEIN"/>
    <property type="match status" value="1"/>
</dbReference>
<dbReference type="AlphaFoldDB" id="A0AA35STE2"/>
<dbReference type="GO" id="GO:0005737">
    <property type="term" value="C:cytoplasm"/>
    <property type="evidence" value="ECO:0007669"/>
    <property type="project" value="UniProtKB-SubCell"/>
</dbReference>
<comment type="similarity">
    <text evidence="8">Belongs to the methyltransferase superfamily. RlmI family.</text>
</comment>
<keyword evidence="5" id="KW-0808">Transferase</keyword>
<evidence type="ECO:0000256" key="7">
    <source>
        <dbReference type="ARBA" id="ARBA00022884"/>
    </source>
</evidence>
<evidence type="ECO:0000256" key="8">
    <source>
        <dbReference type="ARBA" id="ARBA00038091"/>
    </source>
</evidence>
<keyword evidence="6" id="KW-0949">S-adenosyl-L-methionine</keyword>
<proteinExistence type="inferred from homology"/>
<reference evidence="10" key="1">
    <citation type="submission" date="2023-03" db="EMBL/GenBank/DDBJ databases">
        <authorList>
            <person name="Steffen K."/>
            <person name="Cardenas P."/>
        </authorList>
    </citation>
    <scope>NUCLEOTIDE SEQUENCE</scope>
</reference>
<dbReference type="GO" id="GO:0032259">
    <property type="term" value="P:methylation"/>
    <property type="evidence" value="ECO:0007669"/>
    <property type="project" value="UniProtKB-KW"/>
</dbReference>
<keyword evidence="3" id="KW-0698">rRNA processing</keyword>
<evidence type="ECO:0000259" key="9">
    <source>
        <dbReference type="SMART" id="SM00359"/>
    </source>
</evidence>
<dbReference type="GO" id="GO:0003723">
    <property type="term" value="F:RNA binding"/>
    <property type="evidence" value="ECO:0007669"/>
    <property type="project" value="UniProtKB-KW"/>
</dbReference>
<dbReference type="Gene3D" id="3.30.750.80">
    <property type="entry name" value="RNA methyltransferase domain (HRMD) like"/>
    <property type="match status" value="1"/>
</dbReference>
<keyword evidence="7" id="KW-0694">RNA-binding</keyword>
<dbReference type="GO" id="GO:0008168">
    <property type="term" value="F:methyltransferase activity"/>
    <property type="evidence" value="ECO:0007669"/>
    <property type="project" value="UniProtKB-KW"/>
</dbReference>
<comment type="subcellular location">
    <subcellularLocation>
        <location evidence="1">Cytoplasm</location>
    </subcellularLocation>
</comment>
<dbReference type="CDD" id="cd21153">
    <property type="entry name" value="PUA_RlmI"/>
    <property type="match status" value="1"/>
</dbReference>
<dbReference type="Pfam" id="PF10672">
    <property type="entry name" value="Methyltrans_SAM"/>
    <property type="match status" value="1"/>
</dbReference>
<dbReference type="InterPro" id="IPR036974">
    <property type="entry name" value="PUA_sf"/>
</dbReference>
<gene>
    <name evidence="10" type="ORF">GBAR_LOCUS19647</name>
</gene>
<name>A0AA35STE2_GEOBA</name>
<dbReference type="Gene3D" id="3.40.50.150">
    <property type="entry name" value="Vaccinia Virus protein VP39"/>
    <property type="match status" value="1"/>
</dbReference>
<evidence type="ECO:0000313" key="11">
    <source>
        <dbReference type="Proteomes" id="UP001174909"/>
    </source>
</evidence>
<dbReference type="PANTHER" id="PTHR42873">
    <property type="entry name" value="RIBOSOMAL RNA LARGE SUBUNIT METHYLTRANSFERASE"/>
    <property type="match status" value="1"/>
</dbReference>
<dbReference type="CDD" id="cd02440">
    <property type="entry name" value="AdoMet_MTases"/>
    <property type="match status" value="1"/>
</dbReference>
<dbReference type="Proteomes" id="UP001174909">
    <property type="component" value="Unassembled WGS sequence"/>
</dbReference>
<organism evidence="10 11">
    <name type="scientific">Geodia barretti</name>
    <name type="common">Barrett's horny sponge</name>
    <dbReference type="NCBI Taxonomy" id="519541"/>
    <lineage>
        <taxon>Eukaryota</taxon>
        <taxon>Metazoa</taxon>
        <taxon>Porifera</taxon>
        <taxon>Demospongiae</taxon>
        <taxon>Heteroscleromorpha</taxon>
        <taxon>Tetractinellida</taxon>
        <taxon>Astrophorina</taxon>
        <taxon>Geodiidae</taxon>
        <taxon>Geodia</taxon>
    </lineage>
</organism>
<protein>
    <submittedName>
        <fullName evidence="10">Ribosomal RNA large subunit methyltransferase I</fullName>
    </submittedName>
</protein>
<dbReference type="InterPro" id="IPR015947">
    <property type="entry name" value="PUA-like_sf"/>
</dbReference>
<evidence type="ECO:0000256" key="2">
    <source>
        <dbReference type="ARBA" id="ARBA00022490"/>
    </source>
</evidence>
<evidence type="ECO:0000256" key="4">
    <source>
        <dbReference type="ARBA" id="ARBA00022603"/>
    </source>
</evidence>
<comment type="caution">
    <text evidence="10">The sequence shown here is derived from an EMBL/GenBank/DDBJ whole genome shotgun (WGS) entry which is preliminary data.</text>
</comment>
<dbReference type="SUPFAM" id="SSF88697">
    <property type="entry name" value="PUA domain-like"/>
    <property type="match status" value="1"/>
</dbReference>